<reference evidence="1" key="1">
    <citation type="submission" date="2021-01" db="EMBL/GenBank/DDBJ databases">
        <title>Description of Breznakiella homolactica.</title>
        <authorList>
            <person name="Song Y."/>
            <person name="Brune A."/>
        </authorList>
    </citation>
    <scope>NUCLEOTIDE SEQUENCE</scope>
    <source>
        <strain evidence="1">RmG30</strain>
    </source>
</reference>
<keyword evidence="2" id="KW-1185">Reference proteome</keyword>
<protein>
    <submittedName>
        <fullName evidence="1">Uncharacterized protein</fullName>
    </submittedName>
</protein>
<dbReference type="AlphaFoldDB" id="A0A7T7XPR4"/>
<dbReference type="EMBL" id="CP067089">
    <property type="protein sequence ID" value="QQO10197.1"/>
    <property type="molecule type" value="Genomic_DNA"/>
</dbReference>
<accession>A0A7T7XPR4</accession>
<proteinExistence type="predicted"/>
<dbReference type="KEGG" id="bhc:JFL75_04550"/>
<organism evidence="1 2">
    <name type="scientific">Breznakiella homolactica</name>
    <dbReference type="NCBI Taxonomy" id="2798577"/>
    <lineage>
        <taxon>Bacteria</taxon>
        <taxon>Pseudomonadati</taxon>
        <taxon>Spirochaetota</taxon>
        <taxon>Spirochaetia</taxon>
        <taxon>Spirochaetales</taxon>
        <taxon>Breznakiellaceae</taxon>
        <taxon>Breznakiella</taxon>
    </lineage>
</organism>
<gene>
    <name evidence="1" type="ORF">JFL75_04550</name>
</gene>
<dbReference type="RefSeq" id="WP_215627501.1">
    <property type="nucleotide sequence ID" value="NZ_CP067089.2"/>
</dbReference>
<evidence type="ECO:0000313" key="1">
    <source>
        <dbReference type="EMBL" id="QQO10197.1"/>
    </source>
</evidence>
<name>A0A7T7XPR4_9SPIR</name>
<dbReference type="Proteomes" id="UP000595917">
    <property type="component" value="Chromosome"/>
</dbReference>
<evidence type="ECO:0000313" key="2">
    <source>
        <dbReference type="Proteomes" id="UP000595917"/>
    </source>
</evidence>
<sequence length="330" mass="39008">MDYHNNKTLLELDETVNAYLLFLVHIQQSVNLTIKEKLTAFDEADAVSAEMYAQIQKISSLKVNTFNDEDARKYLEKSVTGISERIKNEMSFYKKKIEINNDRLFYLNDIIDTVSDRTNEIFLGQDKIKKLYSYTELLKDPEEENKIKKIEKQEEEVNQKFNKDFDDIKFKTFQGMIRGVNHKNEDYFYKTNSYVIANYLNKKIGVITSALKHQFNQGVFFILENKNEIEICIKEGGVYINYSIKLKEMEDLLRLFIQGFIQHGDSKIEFYIDETYPGNQINAVLNGYNIKRLIDKYNEIYREYFKEIKEEDLDVKSKKTIDDFLSGKII</sequence>